<dbReference type="InterPro" id="IPR032677">
    <property type="entry name" value="GTP_cyclohydro_II"/>
</dbReference>
<feature type="transmembrane region" description="Helical" evidence="12">
    <location>
        <begin position="387"/>
        <end position="410"/>
    </location>
</feature>
<dbReference type="InterPro" id="IPR036259">
    <property type="entry name" value="MFS_trans_sf"/>
</dbReference>
<gene>
    <name evidence="14" type="ORF">EJ04DRAFT_535135</name>
</gene>
<dbReference type="InterPro" id="IPR020846">
    <property type="entry name" value="MFS_dom"/>
</dbReference>
<feature type="transmembrane region" description="Helical" evidence="12">
    <location>
        <begin position="332"/>
        <end position="353"/>
    </location>
</feature>
<evidence type="ECO:0000313" key="15">
    <source>
        <dbReference type="Proteomes" id="UP000799444"/>
    </source>
</evidence>
<keyword evidence="7" id="KW-0378">Hydrolase</keyword>
<dbReference type="CDD" id="cd00641">
    <property type="entry name" value="GTP_cyclohydro2"/>
    <property type="match status" value="1"/>
</dbReference>
<feature type="domain" description="Major facilitator superfamily (MFS) profile" evidence="13">
    <location>
        <begin position="17"/>
        <end position="476"/>
    </location>
</feature>
<feature type="region of interest" description="Disordered" evidence="11">
    <location>
        <begin position="668"/>
        <end position="722"/>
    </location>
</feature>
<dbReference type="Pfam" id="PF00083">
    <property type="entry name" value="Sugar_tr"/>
    <property type="match status" value="1"/>
</dbReference>
<feature type="transmembrane region" description="Helical" evidence="12">
    <location>
        <begin position="126"/>
        <end position="143"/>
    </location>
</feature>
<evidence type="ECO:0000256" key="10">
    <source>
        <dbReference type="ARBA" id="ARBA00023136"/>
    </source>
</evidence>
<evidence type="ECO:0000256" key="9">
    <source>
        <dbReference type="ARBA" id="ARBA00023134"/>
    </source>
</evidence>
<organism evidence="14 15">
    <name type="scientific">Polyplosphaeria fusca</name>
    <dbReference type="NCBI Taxonomy" id="682080"/>
    <lineage>
        <taxon>Eukaryota</taxon>
        <taxon>Fungi</taxon>
        <taxon>Dikarya</taxon>
        <taxon>Ascomycota</taxon>
        <taxon>Pezizomycotina</taxon>
        <taxon>Dothideomycetes</taxon>
        <taxon>Pleosporomycetidae</taxon>
        <taxon>Pleosporales</taxon>
        <taxon>Tetraplosphaeriaceae</taxon>
        <taxon>Polyplosphaeria</taxon>
    </lineage>
</organism>
<dbReference type="AlphaFoldDB" id="A0A9P4V255"/>
<dbReference type="Proteomes" id="UP000799444">
    <property type="component" value="Unassembled WGS sequence"/>
</dbReference>
<dbReference type="InterPro" id="IPR000926">
    <property type="entry name" value="RibA"/>
</dbReference>
<dbReference type="InterPro" id="IPR045263">
    <property type="entry name" value="GLUT"/>
</dbReference>
<evidence type="ECO:0000256" key="1">
    <source>
        <dbReference type="ARBA" id="ARBA00004141"/>
    </source>
</evidence>
<dbReference type="GO" id="GO:0009231">
    <property type="term" value="P:riboflavin biosynthetic process"/>
    <property type="evidence" value="ECO:0007669"/>
    <property type="project" value="InterPro"/>
</dbReference>
<keyword evidence="15" id="KW-1185">Reference proteome</keyword>
<evidence type="ECO:0000256" key="12">
    <source>
        <dbReference type="SAM" id="Phobius"/>
    </source>
</evidence>
<evidence type="ECO:0000313" key="14">
    <source>
        <dbReference type="EMBL" id="KAF2733921.1"/>
    </source>
</evidence>
<dbReference type="GO" id="GO:0003935">
    <property type="term" value="F:GTP cyclohydrolase II activity"/>
    <property type="evidence" value="ECO:0007669"/>
    <property type="project" value="InterPro"/>
</dbReference>
<feature type="transmembrane region" description="Helical" evidence="12">
    <location>
        <begin position="296"/>
        <end position="320"/>
    </location>
</feature>
<feature type="compositionally biased region" description="Polar residues" evidence="11">
    <location>
        <begin position="575"/>
        <end position="587"/>
    </location>
</feature>
<dbReference type="GO" id="GO:0015149">
    <property type="term" value="F:hexose transmembrane transporter activity"/>
    <property type="evidence" value="ECO:0007669"/>
    <property type="project" value="TreeGrafter"/>
</dbReference>
<comment type="similarity">
    <text evidence="3">Belongs to the major facilitator superfamily. Sugar transporter (TC 2.A.1.1) family.</text>
</comment>
<dbReference type="Gene3D" id="3.40.50.10990">
    <property type="entry name" value="GTP cyclohydrolase II"/>
    <property type="match status" value="1"/>
</dbReference>
<feature type="transmembrane region" description="Helical" evidence="12">
    <location>
        <begin position="155"/>
        <end position="176"/>
    </location>
</feature>
<keyword evidence="4" id="KW-0813">Transport</keyword>
<keyword evidence="9" id="KW-0342">GTP-binding</keyword>
<accession>A0A9P4V255</accession>
<comment type="similarity">
    <text evidence="2">Belongs to the GTP cyclohydrolase II family.</text>
</comment>
<protein>
    <recommendedName>
        <fullName evidence="13">Major facilitator superfamily (MFS) profile domain-containing protein</fullName>
    </recommendedName>
</protein>
<dbReference type="InterPro" id="IPR005828">
    <property type="entry name" value="MFS_sugar_transport-like"/>
</dbReference>
<dbReference type="GO" id="GO:0016020">
    <property type="term" value="C:membrane"/>
    <property type="evidence" value="ECO:0007669"/>
    <property type="project" value="UniProtKB-SubCell"/>
</dbReference>
<dbReference type="NCBIfam" id="NF001591">
    <property type="entry name" value="PRK00393.1"/>
    <property type="match status" value="1"/>
</dbReference>
<reference evidence="14" key="1">
    <citation type="journal article" date="2020" name="Stud. Mycol.">
        <title>101 Dothideomycetes genomes: a test case for predicting lifestyles and emergence of pathogens.</title>
        <authorList>
            <person name="Haridas S."/>
            <person name="Albert R."/>
            <person name="Binder M."/>
            <person name="Bloem J."/>
            <person name="Labutti K."/>
            <person name="Salamov A."/>
            <person name="Andreopoulos B."/>
            <person name="Baker S."/>
            <person name="Barry K."/>
            <person name="Bills G."/>
            <person name="Bluhm B."/>
            <person name="Cannon C."/>
            <person name="Castanera R."/>
            <person name="Culley D."/>
            <person name="Daum C."/>
            <person name="Ezra D."/>
            <person name="Gonzalez J."/>
            <person name="Henrissat B."/>
            <person name="Kuo A."/>
            <person name="Liang C."/>
            <person name="Lipzen A."/>
            <person name="Lutzoni F."/>
            <person name="Magnuson J."/>
            <person name="Mondo S."/>
            <person name="Nolan M."/>
            <person name="Ohm R."/>
            <person name="Pangilinan J."/>
            <person name="Park H.-J."/>
            <person name="Ramirez L."/>
            <person name="Alfaro M."/>
            <person name="Sun H."/>
            <person name="Tritt A."/>
            <person name="Yoshinaga Y."/>
            <person name="Zwiers L.-H."/>
            <person name="Turgeon B."/>
            <person name="Goodwin S."/>
            <person name="Spatafora J."/>
            <person name="Crous P."/>
            <person name="Grigoriev I."/>
        </authorList>
    </citation>
    <scope>NUCLEOTIDE SEQUENCE</scope>
    <source>
        <strain evidence="14">CBS 125425</strain>
    </source>
</reference>
<dbReference type="SUPFAM" id="SSF103473">
    <property type="entry name" value="MFS general substrate transporter"/>
    <property type="match status" value="1"/>
</dbReference>
<dbReference type="InterPro" id="IPR005829">
    <property type="entry name" value="Sugar_transporter_CS"/>
</dbReference>
<evidence type="ECO:0000256" key="4">
    <source>
        <dbReference type="ARBA" id="ARBA00022448"/>
    </source>
</evidence>
<keyword evidence="10 12" id="KW-0472">Membrane</keyword>
<comment type="caution">
    <text evidence="14">The sequence shown here is derived from an EMBL/GenBank/DDBJ whole genome shotgun (WGS) entry which is preliminary data.</text>
</comment>
<evidence type="ECO:0000256" key="3">
    <source>
        <dbReference type="ARBA" id="ARBA00010992"/>
    </source>
</evidence>
<evidence type="ECO:0000259" key="13">
    <source>
        <dbReference type="PROSITE" id="PS50850"/>
    </source>
</evidence>
<feature type="transmembrane region" description="Helical" evidence="12">
    <location>
        <begin position="454"/>
        <end position="472"/>
    </location>
</feature>
<dbReference type="PROSITE" id="PS50850">
    <property type="entry name" value="MFS"/>
    <property type="match status" value="1"/>
</dbReference>
<keyword evidence="8 12" id="KW-1133">Transmembrane helix</keyword>
<sequence length="898" mass="96581">MDPRTWFRDLTAYFLYILFVATLGPLLFGFHLAELNAPEDVIRCKRKSIVAADASLPQCMPMTEIEWGAVGSLYTLGGLLGALSAGPLAGRYGRKRTMQISSLFFALGPVFEAIAPNIGVMAFGRLVSGIGAGSSVVVVPIYISEIAPPAEKGFFGALTQVMCNGGILIAQLLGYFLSKGQYWRIILASGGAIGLGQFVGLLFSAESPKYLADTGNPVQAKRILRKIRGEQFDLDEEVSGWGIESASDMDEEEQTLLTNEDRMSQHGEASPSKKQLARGEALGAIEVLRHPEYQKAALAVIMVMLAQQLSGINSIVMYGVSLLAKLLQSNSALLNLVVSAINIVVTAACAPLVDKLGRKTCLLNSLAGMGISSVLLAIGIIQSIRILSAVAVLLFVSSFALGLGPVPFILSSELVGPDAVGATQSIALAANWIATFVVAQFFPLVSKLLPGKVYFIFAALSAFFFVFISLFVPETKGKKTIDETFSPAMPDLPAHASPALAPLFSPKASSPRQVDGFELDHHEHDSEGHTPHHGVASRALNRESFPSLISPAFTPPATPGIYTPSHPRPPRSIPVDTSSLPSDTQGPNLVETLPIVDCEVRARIPTTTGHEMWLHVYRNNVDAKEHLAIVFGNTIRSQSLDAERPGETELDRMTRGAYVGKLYPGRTSSRVEQLKRAEGAVPKAQTKPDATSLSKSSDSERPAGEGATISSTSSESGDALPVSNHELPLVRIHSECYTGETVWSARCDCGEQLDEAARLMADPILSPSGGAIIYLRQEGRGIGLGEKLKAYNLQDLGNDTYEANIILRHPADARSYGLATAMLMDLGLDGERGIRLLTNNPDKVRAVEGPGREVVVRERVAMVPLAWKTGGRMGVRSEEVEKYLSTKIEKFKHMLSQQ</sequence>
<evidence type="ECO:0000256" key="7">
    <source>
        <dbReference type="ARBA" id="ARBA00022801"/>
    </source>
</evidence>
<comment type="subcellular location">
    <subcellularLocation>
        <location evidence="1">Membrane</location>
        <topology evidence="1">Multi-pass membrane protein</topology>
    </subcellularLocation>
</comment>
<evidence type="ECO:0000256" key="8">
    <source>
        <dbReference type="ARBA" id="ARBA00022989"/>
    </source>
</evidence>
<dbReference type="Gene3D" id="1.20.1250.20">
    <property type="entry name" value="MFS general substrate transporter like domains"/>
    <property type="match status" value="1"/>
</dbReference>
<name>A0A9P4V255_9PLEO</name>
<keyword evidence="5 12" id="KW-0812">Transmembrane</keyword>
<dbReference type="SUPFAM" id="SSF142695">
    <property type="entry name" value="RibA-like"/>
    <property type="match status" value="1"/>
</dbReference>
<dbReference type="PANTHER" id="PTHR23503:SF8">
    <property type="entry name" value="FACILITATED GLUCOSE TRANSPORTER PROTEIN 1"/>
    <property type="match status" value="1"/>
</dbReference>
<evidence type="ECO:0000256" key="6">
    <source>
        <dbReference type="ARBA" id="ARBA00022741"/>
    </source>
</evidence>
<feature type="transmembrane region" description="Helical" evidence="12">
    <location>
        <begin position="182"/>
        <end position="203"/>
    </location>
</feature>
<dbReference type="OrthoDB" id="4540492at2759"/>
<dbReference type="PROSITE" id="PS00217">
    <property type="entry name" value="SUGAR_TRANSPORT_2"/>
    <property type="match status" value="1"/>
</dbReference>
<feature type="transmembrane region" description="Helical" evidence="12">
    <location>
        <begin position="360"/>
        <end position="381"/>
    </location>
</feature>
<proteinExistence type="inferred from homology"/>
<dbReference type="PANTHER" id="PTHR23503">
    <property type="entry name" value="SOLUTE CARRIER FAMILY 2"/>
    <property type="match status" value="1"/>
</dbReference>
<evidence type="ECO:0000256" key="5">
    <source>
        <dbReference type="ARBA" id="ARBA00022692"/>
    </source>
</evidence>
<evidence type="ECO:0000256" key="2">
    <source>
        <dbReference type="ARBA" id="ARBA00008131"/>
    </source>
</evidence>
<dbReference type="InterPro" id="IPR003663">
    <property type="entry name" value="Sugar/inositol_transpt"/>
</dbReference>
<dbReference type="PRINTS" id="PR00171">
    <property type="entry name" value="SUGRTRNSPORT"/>
</dbReference>
<keyword evidence="6" id="KW-0547">Nucleotide-binding</keyword>
<dbReference type="GO" id="GO:0005525">
    <property type="term" value="F:GTP binding"/>
    <property type="evidence" value="ECO:0007669"/>
    <property type="project" value="UniProtKB-KW"/>
</dbReference>
<dbReference type="Pfam" id="PF00925">
    <property type="entry name" value="GTP_cyclohydro2"/>
    <property type="match status" value="1"/>
</dbReference>
<feature type="transmembrane region" description="Helical" evidence="12">
    <location>
        <begin position="67"/>
        <end position="88"/>
    </location>
</feature>
<evidence type="ECO:0000256" key="11">
    <source>
        <dbReference type="SAM" id="MobiDB-lite"/>
    </source>
</evidence>
<feature type="transmembrane region" description="Helical" evidence="12">
    <location>
        <begin position="422"/>
        <end position="442"/>
    </location>
</feature>
<feature type="transmembrane region" description="Helical" evidence="12">
    <location>
        <begin position="12"/>
        <end position="33"/>
    </location>
</feature>
<dbReference type="InterPro" id="IPR036144">
    <property type="entry name" value="RibA-like_sf"/>
</dbReference>
<feature type="region of interest" description="Disordered" evidence="11">
    <location>
        <begin position="556"/>
        <end position="588"/>
    </location>
</feature>
<dbReference type="EMBL" id="ML996154">
    <property type="protein sequence ID" value="KAF2733921.1"/>
    <property type="molecule type" value="Genomic_DNA"/>
</dbReference>